<dbReference type="InterPro" id="IPR029044">
    <property type="entry name" value="Nucleotide-diphossugar_trans"/>
</dbReference>
<dbReference type="Gene3D" id="3.90.550.10">
    <property type="entry name" value="Spore Coat Polysaccharide Biosynthesis Protein SpsA, Chain A"/>
    <property type="match status" value="1"/>
</dbReference>
<dbReference type="InterPro" id="IPR050486">
    <property type="entry name" value="Mannose-1P_guanyltransferase"/>
</dbReference>
<dbReference type="EC" id="2.7.7.71" evidence="4"/>
<gene>
    <name evidence="4" type="primary">hddC</name>
    <name evidence="4" type="ORF">SPACI_042630</name>
</gene>
<dbReference type="Pfam" id="PF00483">
    <property type="entry name" value="NTP_transferase"/>
    <property type="match status" value="1"/>
</dbReference>
<keyword evidence="5" id="KW-1185">Reference proteome</keyword>
<dbReference type="Proteomes" id="UP000216052">
    <property type="component" value="Chromosome"/>
</dbReference>
<protein>
    <submittedName>
        <fullName evidence="4">D-glycero-alpha-D-manno-heptose 1-phosphate guanylyltransferase</fullName>
        <ecNumber evidence="4">2.7.7.71</ecNumber>
    </submittedName>
</protein>
<sequence>MEAVILAGGKGTRLKPYTVTLPKPLVPVGEKPILDIVINQLKKAGVTKITIAVNHMADIIMAFFGNGEKYGIDISYSFEDKPLSTVAPIKLIEGLPENFLVMNGDILTDINYTDLFQSHLNSGADLTIATYKREAKIDFGVLDINEQKKEIIGFREKPKYHFSVSMGVYVFSRSVLDQVPYYEAYGLDNLVLDMLKSKKKINSYLFDGYWLDIGRPDDYEQANTDIENRSF</sequence>
<proteinExistence type="predicted"/>
<keyword evidence="4" id="KW-0808">Transferase</keyword>
<evidence type="ECO:0000259" key="3">
    <source>
        <dbReference type="Pfam" id="PF00483"/>
    </source>
</evidence>
<feature type="domain" description="Nucleotidyl transferase" evidence="3">
    <location>
        <begin position="3"/>
        <end position="228"/>
    </location>
</feature>
<evidence type="ECO:0000256" key="1">
    <source>
        <dbReference type="ARBA" id="ARBA00022600"/>
    </source>
</evidence>
<dbReference type="SUPFAM" id="SSF53448">
    <property type="entry name" value="Nucleotide-diphospho-sugar transferases"/>
    <property type="match status" value="1"/>
</dbReference>
<accession>A0ABZ3J6X5</accession>
<dbReference type="RefSeq" id="WP_093793092.1">
    <property type="nucleotide sequence ID" value="NZ_CP155571.1"/>
</dbReference>
<dbReference type="GO" id="GO:0016779">
    <property type="term" value="F:nucleotidyltransferase activity"/>
    <property type="evidence" value="ECO:0007669"/>
    <property type="project" value="UniProtKB-KW"/>
</dbReference>
<evidence type="ECO:0000313" key="4">
    <source>
        <dbReference type="EMBL" id="XFO74154.1"/>
    </source>
</evidence>
<dbReference type="EMBL" id="CP155571">
    <property type="protein sequence ID" value="XFO74154.1"/>
    <property type="molecule type" value="Genomic_DNA"/>
</dbReference>
<organism evidence="4 5">
    <name type="scientific">Sporomusa acidovorans (strain ATCC 49682 / DSM 3132 / Mol)</name>
    <dbReference type="NCBI Taxonomy" id="1123286"/>
    <lineage>
        <taxon>Bacteria</taxon>
        <taxon>Bacillati</taxon>
        <taxon>Bacillota</taxon>
        <taxon>Negativicutes</taxon>
        <taxon>Selenomonadales</taxon>
        <taxon>Sporomusaceae</taxon>
        <taxon>Sporomusa</taxon>
    </lineage>
</organism>
<evidence type="ECO:0000313" key="5">
    <source>
        <dbReference type="Proteomes" id="UP000216052"/>
    </source>
</evidence>
<dbReference type="PROSITE" id="PS00810">
    <property type="entry name" value="ADP_GLC_PYROPHOSPH_3"/>
    <property type="match status" value="1"/>
</dbReference>
<dbReference type="PANTHER" id="PTHR22572">
    <property type="entry name" value="SUGAR-1-PHOSPHATE GUANYL TRANSFERASE"/>
    <property type="match status" value="1"/>
</dbReference>
<keyword evidence="2" id="KW-0119">Carbohydrate metabolism</keyword>
<dbReference type="InterPro" id="IPR005836">
    <property type="entry name" value="ADP_Glu_pyroP_CS"/>
</dbReference>
<evidence type="ECO:0000256" key="2">
    <source>
        <dbReference type="ARBA" id="ARBA00023277"/>
    </source>
</evidence>
<name>A0ABZ3J6X5_SPOA4</name>
<reference evidence="4" key="1">
    <citation type="submission" date="2024-05" db="EMBL/GenBank/DDBJ databases">
        <title>Isolation and characterization of Sporomusa carbonis sp. nov., a carboxydotrophic hydrogenogen in the genus of Sporomusa isolated from a charcoal burning pile.</title>
        <authorList>
            <person name="Boeer T."/>
            <person name="Rosenbaum F."/>
            <person name="Eysell L."/>
            <person name="Mueller V."/>
            <person name="Daniel R."/>
            <person name="Poehlein A."/>
        </authorList>
    </citation>
    <scope>NUCLEOTIDE SEQUENCE [LARGE SCALE GENOMIC DNA]</scope>
    <source>
        <strain evidence="4">DSM 3132</strain>
    </source>
</reference>
<keyword evidence="1" id="KW-0321">Glycogen metabolism</keyword>
<dbReference type="InterPro" id="IPR005835">
    <property type="entry name" value="NTP_transferase_dom"/>
</dbReference>
<keyword evidence="4" id="KW-0548">Nucleotidyltransferase</keyword>